<sequence>MRKMATDKERRRGSRGTESFHERRACREGPGEDVLAEDVLADDVSEKTVFSRLRGIVC</sequence>
<evidence type="ECO:0000313" key="2">
    <source>
        <dbReference type="EMBL" id="ODQ46522.1"/>
    </source>
</evidence>
<evidence type="ECO:0000313" key="3">
    <source>
        <dbReference type="Proteomes" id="UP000094455"/>
    </source>
</evidence>
<accession>A0A1E3NK51</accession>
<organism evidence="2 3">
    <name type="scientific">Pichia membranifaciens NRRL Y-2026</name>
    <dbReference type="NCBI Taxonomy" id="763406"/>
    <lineage>
        <taxon>Eukaryota</taxon>
        <taxon>Fungi</taxon>
        <taxon>Dikarya</taxon>
        <taxon>Ascomycota</taxon>
        <taxon>Saccharomycotina</taxon>
        <taxon>Pichiomycetes</taxon>
        <taxon>Pichiales</taxon>
        <taxon>Pichiaceae</taxon>
        <taxon>Pichia</taxon>
    </lineage>
</organism>
<name>A0A1E3NK51_9ASCO</name>
<dbReference type="Proteomes" id="UP000094455">
    <property type="component" value="Unassembled WGS sequence"/>
</dbReference>
<evidence type="ECO:0000256" key="1">
    <source>
        <dbReference type="SAM" id="MobiDB-lite"/>
    </source>
</evidence>
<reference evidence="2 3" key="1">
    <citation type="journal article" date="2016" name="Proc. Natl. Acad. Sci. U.S.A.">
        <title>Comparative genomics of biotechnologically important yeasts.</title>
        <authorList>
            <person name="Riley R."/>
            <person name="Haridas S."/>
            <person name="Wolfe K.H."/>
            <person name="Lopes M.R."/>
            <person name="Hittinger C.T."/>
            <person name="Goeker M."/>
            <person name="Salamov A.A."/>
            <person name="Wisecaver J.H."/>
            <person name="Long T.M."/>
            <person name="Calvey C.H."/>
            <person name="Aerts A.L."/>
            <person name="Barry K.W."/>
            <person name="Choi C."/>
            <person name="Clum A."/>
            <person name="Coughlan A.Y."/>
            <person name="Deshpande S."/>
            <person name="Douglass A.P."/>
            <person name="Hanson S.J."/>
            <person name="Klenk H.-P."/>
            <person name="LaButti K.M."/>
            <person name="Lapidus A."/>
            <person name="Lindquist E.A."/>
            <person name="Lipzen A.M."/>
            <person name="Meier-Kolthoff J.P."/>
            <person name="Ohm R.A."/>
            <person name="Otillar R.P."/>
            <person name="Pangilinan J.L."/>
            <person name="Peng Y."/>
            <person name="Rokas A."/>
            <person name="Rosa C.A."/>
            <person name="Scheuner C."/>
            <person name="Sibirny A.A."/>
            <person name="Slot J.C."/>
            <person name="Stielow J.B."/>
            <person name="Sun H."/>
            <person name="Kurtzman C.P."/>
            <person name="Blackwell M."/>
            <person name="Grigoriev I.V."/>
            <person name="Jeffries T.W."/>
        </authorList>
    </citation>
    <scope>NUCLEOTIDE SEQUENCE [LARGE SCALE GENOMIC DNA]</scope>
    <source>
        <strain evidence="2 3">NRRL Y-2026</strain>
    </source>
</reference>
<protein>
    <submittedName>
        <fullName evidence="2">Uncharacterized protein</fullName>
    </submittedName>
</protein>
<feature type="compositionally biased region" description="Basic and acidic residues" evidence="1">
    <location>
        <begin position="1"/>
        <end position="10"/>
    </location>
</feature>
<gene>
    <name evidence="2" type="ORF">PICMEDRAFT_131474</name>
</gene>
<dbReference type="EMBL" id="KV454003">
    <property type="protein sequence ID" value="ODQ46522.1"/>
    <property type="molecule type" value="Genomic_DNA"/>
</dbReference>
<dbReference type="AlphaFoldDB" id="A0A1E3NK51"/>
<dbReference type="GeneID" id="30176708"/>
<keyword evidence="3" id="KW-1185">Reference proteome</keyword>
<feature type="compositionally biased region" description="Basic and acidic residues" evidence="1">
    <location>
        <begin position="18"/>
        <end position="28"/>
    </location>
</feature>
<feature type="region of interest" description="Disordered" evidence="1">
    <location>
        <begin position="1"/>
        <end position="28"/>
    </location>
</feature>
<proteinExistence type="predicted"/>
<dbReference type="RefSeq" id="XP_019017635.1">
    <property type="nucleotide sequence ID" value="XM_019160021.1"/>
</dbReference>